<accession>A0A158J4P2</accession>
<dbReference type="RefSeq" id="WP_062091353.1">
    <property type="nucleotide sequence ID" value="NZ_FCOK02000071.1"/>
</dbReference>
<name>A0A158J4P2_9BURK</name>
<dbReference type="AlphaFoldDB" id="A0A158J4P2"/>
<sequence length="74" mass="7807">MNIAAIDTQTPPHQGDCEAAACATQVGKVVFAAAVAALEARLGMPVQPFLDGYLRPVLSRAVSNSAAIFRFRSF</sequence>
<dbReference type="Proteomes" id="UP000054683">
    <property type="component" value="Unassembled WGS sequence"/>
</dbReference>
<protein>
    <submittedName>
        <fullName evidence="1">Uncharacterized protein</fullName>
    </submittedName>
</protein>
<evidence type="ECO:0000313" key="1">
    <source>
        <dbReference type="EMBL" id="SAL63798.1"/>
    </source>
</evidence>
<dbReference type="EMBL" id="FCOK02000071">
    <property type="protein sequence ID" value="SAL63798.1"/>
    <property type="molecule type" value="Genomic_DNA"/>
</dbReference>
<evidence type="ECO:0000313" key="2">
    <source>
        <dbReference type="Proteomes" id="UP000054683"/>
    </source>
</evidence>
<reference evidence="1 2" key="1">
    <citation type="submission" date="2016-01" db="EMBL/GenBank/DDBJ databases">
        <authorList>
            <person name="Oliw E.H."/>
        </authorList>
    </citation>
    <scope>NUCLEOTIDE SEQUENCE [LARGE SCALE GENOMIC DNA]</scope>
    <source>
        <strain evidence="1">LMG 27134</strain>
    </source>
</reference>
<gene>
    <name evidence="1" type="ORF">AWB69_07166</name>
</gene>
<proteinExistence type="predicted"/>
<dbReference type="OrthoDB" id="9995486at2"/>
<organism evidence="1 2">
    <name type="scientific">Caballeronia udeis</name>
    <dbReference type="NCBI Taxonomy" id="1232866"/>
    <lineage>
        <taxon>Bacteria</taxon>
        <taxon>Pseudomonadati</taxon>
        <taxon>Pseudomonadota</taxon>
        <taxon>Betaproteobacteria</taxon>
        <taxon>Burkholderiales</taxon>
        <taxon>Burkholderiaceae</taxon>
        <taxon>Caballeronia</taxon>
    </lineage>
</organism>